<organism evidence="1 2">
    <name type="scientific">Dioscorea alata</name>
    <name type="common">Purple yam</name>
    <dbReference type="NCBI Taxonomy" id="55571"/>
    <lineage>
        <taxon>Eukaryota</taxon>
        <taxon>Viridiplantae</taxon>
        <taxon>Streptophyta</taxon>
        <taxon>Embryophyta</taxon>
        <taxon>Tracheophyta</taxon>
        <taxon>Spermatophyta</taxon>
        <taxon>Magnoliopsida</taxon>
        <taxon>Liliopsida</taxon>
        <taxon>Dioscoreales</taxon>
        <taxon>Dioscoreaceae</taxon>
        <taxon>Dioscorea</taxon>
    </lineage>
</organism>
<name>A0ACB7WNP1_DIOAL</name>
<accession>A0ACB7WNP1</accession>
<sequence length="223" mass="24624">MGRQKIEIKKIENEEARQVTFSKRRTGLFKKASELSILCGAEVGLVVFSPAGKAFSFGHPSVDIVTDRFLAGAGTPIGLDNRRGASIRELNRQYTELLSSVEAEKKKKDGLDQLLNGERNGKPFWWDSNLEVLGVEDLQEFQKALNGLRNSVSRKAEMILFEESMRNKTMFSVGNNINLAAANNLNVNPFGVKNEGTVCAGGVPPYAPFVEYGFNLFGPLNHN</sequence>
<reference evidence="2" key="1">
    <citation type="journal article" date="2022" name="Nat. Commun.">
        <title>Chromosome evolution and the genetic basis of agronomically important traits in greater yam.</title>
        <authorList>
            <person name="Bredeson J.V."/>
            <person name="Lyons J.B."/>
            <person name="Oniyinde I.O."/>
            <person name="Okereke N.R."/>
            <person name="Kolade O."/>
            <person name="Nnabue I."/>
            <person name="Nwadili C.O."/>
            <person name="Hribova E."/>
            <person name="Parker M."/>
            <person name="Nwogha J."/>
            <person name="Shu S."/>
            <person name="Carlson J."/>
            <person name="Kariba R."/>
            <person name="Muthemba S."/>
            <person name="Knop K."/>
            <person name="Barton G.J."/>
            <person name="Sherwood A.V."/>
            <person name="Lopez-Montes A."/>
            <person name="Asiedu R."/>
            <person name="Jamnadass R."/>
            <person name="Muchugi A."/>
            <person name="Goodstein D."/>
            <person name="Egesi C.N."/>
            <person name="Featherston J."/>
            <person name="Asfaw A."/>
            <person name="Simpson G.G."/>
            <person name="Dolezel J."/>
            <person name="Hendre P.S."/>
            <person name="Van Deynze A."/>
            <person name="Kumar P.L."/>
            <person name="Obidiegwu J.E."/>
            <person name="Bhattacharjee R."/>
            <person name="Rokhsar D.S."/>
        </authorList>
    </citation>
    <scope>NUCLEOTIDE SEQUENCE [LARGE SCALE GENOMIC DNA]</scope>
    <source>
        <strain evidence="2">cv. TDa95/00328</strain>
    </source>
</reference>
<protein>
    <submittedName>
        <fullName evidence="1">MADS box transcription factor domain-containing protein</fullName>
    </submittedName>
</protein>
<evidence type="ECO:0000313" key="1">
    <source>
        <dbReference type="EMBL" id="KAH7689726.1"/>
    </source>
</evidence>
<proteinExistence type="predicted"/>
<dbReference type="EMBL" id="CM037012">
    <property type="protein sequence ID" value="KAH7689726.1"/>
    <property type="molecule type" value="Genomic_DNA"/>
</dbReference>
<evidence type="ECO:0000313" key="2">
    <source>
        <dbReference type="Proteomes" id="UP000827976"/>
    </source>
</evidence>
<keyword evidence="2" id="KW-1185">Reference proteome</keyword>
<dbReference type="Proteomes" id="UP000827976">
    <property type="component" value="Chromosome 2"/>
</dbReference>
<comment type="caution">
    <text evidence="1">The sequence shown here is derived from an EMBL/GenBank/DDBJ whole genome shotgun (WGS) entry which is preliminary data.</text>
</comment>
<gene>
    <name evidence="1" type="ORF">IHE45_02G001800</name>
</gene>